<feature type="compositionally biased region" description="Basic and acidic residues" evidence="2">
    <location>
        <begin position="376"/>
        <end position="418"/>
    </location>
</feature>
<dbReference type="STRING" id="576137.A0A1L7WJ90"/>
<dbReference type="Proteomes" id="UP000184330">
    <property type="component" value="Unassembled WGS sequence"/>
</dbReference>
<dbReference type="AlphaFoldDB" id="A0A1L7WJ90"/>
<sequence>MGRLPIRERMSSVLPTTVFESFKKRKASNESKVPLTTSVAEFIALKEKDLEIDINMGKAAKEELDQEYKRKKMSAQVFQEQCAEIEAELSVSEKEKELLLIQTQYKFIREDLQEVFPGTDLTPKEIEAAYASLLCQKAEAATNNNVSASMDFKQGRFRKAVLDRYGAVKVEGGLKYHYCLLTGWCPMKPKKLKQDGTYEMASDVVAARLVPKFFEGDDLNYIYGVGNALLSDPRNGLPLHDAIEKQLDAGNAVIVPHQLDENGLQSFKLWVVCGELLKTHWVNNEKKWADVNGQVLQFLNRNRPQRRYLYFKFITTYLKWKRLNNTDKVAMLDAIGAKETLWATPDGYLRRSTLHMLFRQANIDLPENLTEDTTFEDSKYSKARSPEEENMHARTLARKSDQSETAEDRDRSGSDDDS</sequence>
<evidence type="ECO:0000256" key="2">
    <source>
        <dbReference type="SAM" id="MobiDB-lite"/>
    </source>
</evidence>
<keyword evidence="4" id="KW-1185">Reference proteome</keyword>
<evidence type="ECO:0000313" key="4">
    <source>
        <dbReference type="Proteomes" id="UP000184330"/>
    </source>
</evidence>
<feature type="region of interest" description="Disordered" evidence="2">
    <location>
        <begin position="374"/>
        <end position="418"/>
    </location>
</feature>
<evidence type="ECO:0008006" key="5">
    <source>
        <dbReference type="Google" id="ProtNLM"/>
    </source>
</evidence>
<evidence type="ECO:0000256" key="1">
    <source>
        <dbReference type="SAM" id="Coils"/>
    </source>
</evidence>
<organism evidence="3 4">
    <name type="scientific">Phialocephala subalpina</name>
    <dbReference type="NCBI Taxonomy" id="576137"/>
    <lineage>
        <taxon>Eukaryota</taxon>
        <taxon>Fungi</taxon>
        <taxon>Dikarya</taxon>
        <taxon>Ascomycota</taxon>
        <taxon>Pezizomycotina</taxon>
        <taxon>Leotiomycetes</taxon>
        <taxon>Helotiales</taxon>
        <taxon>Mollisiaceae</taxon>
        <taxon>Phialocephala</taxon>
        <taxon>Phialocephala fortinii species complex</taxon>
    </lineage>
</organism>
<keyword evidence="1" id="KW-0175">Coiled coil</keyword>
<protein>
    <recommendedName>
        <fullName evidence="5">HNH nuclease domain-containing protein</fullName>
    </recommendedName>
</protein>
<evidence type="ECO:0000313" key="3">
    <source>
        <dbReference type="EMBL" id="CZR52832.1"/>
    </source>
</evidence>
<accession>A0A1L7WJ90</accession>
<gene>
    <name evidence="3" type="ORF">PAC_02709</name>
</gene>
<feature type="coiled-coil region" evidence="1">
    <location>
        <begin position="61"/>
        <end position="102"/>
    </location>
</feature>
<dbReference type="EMBL" id="FJOG01000003">
    <property type="protein sequence ID" value="CZR52832.1"/>
    <property type="molecule type" value="Genomic_DNA"/>
</dbReference>
<dbReference type="OrthoDB" id="5386595at2759"/>
<proteinExistence type="predicted"/>
<name>A0A1L7WJ90_9HELO</name>
<reference evidence="3 4" key="1">
    <citation type="submission" date="2016-03" db="EMBL/GenBank/DDBJ databases">
        <authorList>
            <person name="Ploux O."/>
        </authorList>
    </citation>
    <scope>NUCLEOTIDE SEQUENCE [LARGE SCALE GENOMIC DNA]</scope>
    <source>
        <strain evidence="3 4">UAMH 11012</strain>
    </source>
</reference>